<feature type="domain" description="Fido" evidence="1">
    <location>
        <begin position="7"/>
        <end position="123"/>
    </location>
</feature>
<dbReference type="SUPFAM" id="SSF140931">
    <property type="entry name" value="Fic-like"/>
    <property type="match status" value="1"/>
</dbReference>
<accession>A0ABM7Q2V7</accession>
<dbReference type="InterPro" id="IPR036597">
    <property type="entry name" value="Fido-like_dom_sf"/>
</dbReference>
<dbReference type="Proteomes" id="UP000681317">
    <property type="component" value="Chromosome"/>
</dbReference>
<keyword evidence="3" id="KW-1185">Reference proteome</keyword>
<dbReference type="PANTHER" id="PTHR39426:SF1">
    <property type="entry name" value="HOMOLOGY TO DEATH-ON-CURING PROTEIN OF PHAGE P1"/>
    <property type="match status" value="1"/>
</dbReference>
<dbReference type="InterPro" id="IPR003812">
    <property type="entry name" value="Fido"/>
</dbReference>
<name>A0ABM7Q2V7_9GAMM</name>
<gene>
    <name evidence="2" type="ORF">LYSCAS_06020</name>
</gene>
<dbReference type="NCBIfam" id="TIGR01550">
    <property type="entry name" value="DOC_P1"/>
    <property type="match status" value="1"/>
</dbReference>
<dbReference type="PROSITE" id="PS51459">
    <property type="entry name" value="FIDO"/>
    <property type="match status" value="1"/>
</dbReference>
<dbReference type="InterPro" id="IPR053737">
    <property type="entry name" value="Type_II_TA_Toxin"/>
</dbReference>
<evidence type="ECO:0000259" key="1">
    <source>
        <dbReference type="PROSITE" id="PS51459"/>
    </source>
</evidence>
<protein>
    <submittedName>
        <fullName evidence="2">Death-on-curing protein</fullName>
    </submittedName>
</protein>
<dbReference type="Gene3D" id="1.20.120.1870">
    <property type="entry name" value="Fic/DOC protein, Fido domain"/>
    <property type="match status" value="1"/>
</dbReference>
<sequence>MTEWKWISAELAHVVHERQLAEHGGPEGIRDLGVIESALARPEQLAHYGEPDVFDLAAAYCWGIARNHGYVDGNKRTGWLLARIFLADHGVRVRVDPISTVRAVEAVAAGTMTQDALAAWLRSCAVA</sequence>
<evidence type="ECO:0000313" key="2">
    <source>
        <dbReference type="EMBL" id="BCT91578.1"/>
    </source>
</evidence>
<dbReference type="PIRSF" id="PIRSF018297">
    <property type="entry name" value="Doc"/>
    <property type="match status" value="1"/>
</dbReference>
<dbReference type="InterPro" id="IPR006440">
    <property type="entry name" value="Doc"/>
</dbReference>
<reference evidence="2 3" key="1">
    <citation type="submission" date="2021-03" db="EMBL/GenBank/DDBJ databases">
        <title>Complete Genome Sequences of Two Lysobacter Strains Isolated from Sea Water (Lysobacter caseinilyticus) and Soil (Lysobacter helvus) in South Korea.</title>
        <authorList>
            <person name="Watanabe Y."/>
            <person name="Arakawa K."/>
        </authorList>
    </citation>
    <scope>NUCLEOTIDE SEQUENCE [LARGE SCALE GENOMIC DNA]</scope>
    <source>
        <strain evidence="2 3">KVB24</strain>
    </source>
</reference>
<dbReference type="PANTHER" id="PTHR39426">
    <property type="entry name" value="HOMOLOGY TO DEATH-ON-CURING PROTEIN OF PHAGE P1"/>
    <property type="match status" value="1"/>
</dbReference>
<proteinExistence type="predicted"/>
<organism evidence="2 3">
    <name type="scientific">Noviluteimonas caseinilytica</name>
    <dbReference type="NCBI Taxonomy" id="2675101"/>
    <lineage>
        <taxon>Bacteria</taxon>
        <taxon>Pseudomonadati</taxon>
        <taxon>Pseudomonadota</taxon>
        <taxon>Gammaproteobacteria</taxon>
        <taxon>Lysobacterales</taxon>
        <taxon>Lysobacteraceae</taxon>
        <taxon>Noviluteimonas</taxon>
    </lineage>
</organism>
<evidence type="ECO:0000313" key="3">
    <source>
        <dbReference type="Proteomes" id="UP000681317"/>
    </source>
</evidence>
<dbReference type="Pfam" id="PF02661">
    <property type="entry name" value="Fic"/>
    <property type="match status" value="1"/>
</dbReference>
<dbReference type="RefSeq" id="WP_213435568.1">
    <property type="nucleotide sequence ID" value="NZ_AP024545.1"/>
</dbReference>
<dbReference type="EMBL" id="AP024545">
    <property type="protein sequence ID" value="BCT91578.1"/>
    <property type="molecule type" value="Genomic_DNA"/>
</dbReference>